<dbReference type="EMBL" id="JRES01001610">
    <property type="protein sequence ID" value="KNC21514.1"/>
    <property type="molecule type" value="Genomic_DNA"/>
</dbReference>
<comment type="caution">
    <text evidence="1">The sequence shown here is derived from an EMBL/GenBank/DDBJ whole genome shotgun (WGS) entry which is preliminary data.</text>
</comment>
<gene>
    <name evidence="1" type="ORF">FF38_09046</name>
</gene>
<name>A0A0L0BQL6_LUCCU</name>
<organism evidence="1 2">
    <name type="scientific">Lucilia cuprina</name>
    <name type="common">Green bottle fly</name>
    <name type="synonym">Australian sheep blowfly</name>
    <dbReference type="NCBI Taxonomy" id="7375"/>
    <lineage>
        <taxon>Eukaryota</taxon>
        <taxon>Metazoa</taxon>
        <taxon>Ecdysozoa</taxon>
        <taxon>Arthropoda</taxon>
        <taxon>Hexapoda</taxon>
        <taxon>Insecta</taxon>
        <taxon>Pterygota</taxon>
        <taxon>Neoptera</taxon>
        <taxon>Endopterygota</taxon>
        <taxon>Diptera</taxon>
        <taxon>Brachycera</taxon>
        <taxon>Muscomorpha</taxon>
        <taxon>Oestroidea</taxon>
        <taxon>Calliphoridae</taxon>
        <taxon>Luciliinae</taxon>
        <taxon>Lucilia</taxon>
    </lineage>
</organism>
<protein>
    <submittedName>
        <fullName evidence="1">Uncharacterized protein</fullName>
    </submittedName>
</protein>
<proteinExistence type="predicted"/>
<keyword evidence="2" id="KW-1185">Reference proteome</keyword>
<evidence type="ECO:0000313" key="2">
    <source>
        <dbReference type="Proteomes" id="UP000037069"/>
    </source>
</evidence>
<evidence type="ECO:0000313" key="1">
    <source>
        <dbReference type="EMBL" id="KNC21514.1"/>
    </source>
</evidence>
<sequence length="173" mass="19830">MYVDDKYSNSEQSPQTAWLHCNSRNSNKSSSIARSAEESVFICKAVNVLYLKAIHYFSSITSDESGVVSEIASKIATCSLIIRFTWTDIATSSWKVSRYRTNINVRFKHQHKPNIPSPQNWCSLTVVEQGKNMQLSQRLDNVYINVYDLKKKYKCVDVSITDYYANDDANILH</sequence>
<accession>A0A0L0BQL6</accession>
<dbReference type="Proteomes" id="UP000037069">
    <property type="component" value="Unassembled WGS sequence"/>
</dbReference>
<dbReference type="AlphaFoldDB" id="A0A0L0BQL6"/>
<reference evidence="1 2" key="1">
    <citation type="journal article" date="2015" name="Nat. Commun.">
        <title>Lucilia cuprina genome unlocks parasitic fly biology to underpin future interventions.</title>
        <authorList>
            <person name="Anstead C.A."/>
            <person name="Korhonen P.K."/>
            <person name="Young N.D."/>
            <person name="Hall R.S."/>
            <person name="Jex A.R."/>
            <person name="Murali S.C."/>
            <person name="Hughes D.S."/>
            <person name="Lee S.F."/>
            <person name="Perry T."/>
            <person name="Stroehlein A.J."/>
            <person name="Ansell B.R."/>
            <person name="Breugelmans B."/>
            <person name="Hofmann A."/>
            <person name="Qu J."/>
            <person name="Dugan S."/>
            <person name="Lee S.L."/>
            <person name="Chao H."/>
            <person name="Dinh H."/>
            <person name="Han Y."/>
            <person name="Doddapaneni H.V."/>
            <person name="Worley K.C."/>
            <person name="Muzny D.M."/>
            <person name="Ioannidis P."/>
            <person name="Waterhouse R.M."/>
            <person name="Zdobnov E.M."/>
            <person name="James P.J."/>
            <person name="Bagnall N.H."/>
            <person name="Kotze A.C."/>
            <person name="Gibbs R.A."/>
            <person name="Richards S."/>
            <person name="Batterham P."/>
            <person name="Gasser R.B."/>
        </authorList>
    </citation>
    <scope>NUCLEOTIDE SEQUENCE [LARGE SCALE GENOMIC DNA]</scope>
    <source>
        <strain evidence="1 2">LS</strain>
        <tissue evidence="1">Full body</tissue>
    </source>
</reference>